<evidence type="ECO:0000313" key="2">
    <source>
        <dbReference type="EMBL" id="RFU32919.1"/>
    </source>
</evidence>
<accession>A0A3E2HHN2</accession>
<protein>
    <submittedName>
        <fullName evidence="2">Uncharacterized protein</fullName>
    </submittedName>
</protein>
<keyword evidence="3" id="KW-1185">Reference proteome</keyword>
<evidence type="ECO:0000313" key="3">
    <source>
        <dbReference type="Proteomes" id="UP000258309"/>
    </source>
</evidence>
<dbReference type="AlphaFoldDB" id="A0A3E2HHN2"/>
<keyword evidence="1" id="KW-0732">Signal</keyword>
<dbReference type="Proteomes" id="UP000258309">
    <property type="component" value="Unassembled WGS sequence"/>
</dbReference>
<feature type="chain" id="PRO_5017610480" evidence="1">
    <location>
        <begin position="18"/>
        <end position="404"/>
    </location>
</feature>
<reference evidence="2 3" key="1">
    <citation type="submission" date="2018-05" db="EMBL/GenBank/DDBJ databases">
        <title>Draft genome sequence of Scytalidium lignicola DSM 105466, a ubiquitous saprotrophic fungus.</title>
        <authorList>
            <person name="Buettner E."/>
            <person name="Gebauer A.M."/>
            <person name="Hofrichter M."/>
            <person name="Liers C."/>
            <person name="Kellner H."/>
        </authorList>
    </citation>
    <scope>NUCLEOTIDE SEQUENCE [LARGE SCALE GENOMIC DNA]</scope>
    <source>
        <strain evidence="2 3">DSM 105466</strain>
    </source>
</reference>
<dbReference type="OrthoDB" id="10308595at2759"/>
<proteinExistence type="predicted"/>
<feature type="non-terminal residue" evidence="2">
    <location>
        <position position="404"/>
    </location>
</feature>
<name>A0A3E2HHN2_SCYLI</name>
<gene>
    <name evidence="2" type="ORF">B7463_g3425</name>
</gene>
<feature type="non-terminal residue" evidence="2">
    <location>
        <position position="1"/>
    </location>
</feature>
<organism evidence="2 3">
    <name type="scientific">Scytalidium lignicola</name>
    <name type="common">Hyphomycete</name>
    <dbReference type="NCBI Taxonomy" id="5539"/>
    <lineage>
        <taxon>Eukaryota</taxon>
        <taxon>Fungi</taxon>
        <taxon>Dikarya</taxon>
        <taxon>Ascomycota</taxon>
        <taxon>Pezizomycotina</taxon>
        <taxon>Leotiomycetes</taxon>
        <taxon>Leotiomycetes incertae sedis</taxon>
        <taxon>Scytalidium</taxon>
    </lineage>
</organism>
<sequence>MASLVVALFLLNHVVTGQYPPPHVNNSQVGIDAGYTCPSEPWTFASEIPRIKWISFGTNTSYYPNFGDTFYSSWGPDWDLWFTSDDTAGIQGSCLPNGSNIVVNKATGPSLADLQPVTVNCLKEEWGLHGSDQGHRDEGAWKTTGLTWLDSILYLWVERDFNPLATNNSLRQTAKNPCLLKSTNHGVTFEGGPQETCFEKPMFPGMRFGTPSFIQYGRNGEAGPHGSDQYAYVISNDGSWDNGDHIRLGRVLRSQIAHLNSSDWEFFQGSPSNVSWTKDYNSSTPILSHQNQLSSTAAIYNPYLDEYILTEWYFPNRTGFGVYPQDLWPTVWTWYASRKPWGPYRLVSNTSWPNAAWYNPAIVNKFWGFDGKSGVAFTSGHAYGNGDNSSYVLSTIPFSIETFW</sequence>
<dbReference type="EMBL" id="NCSJ02000045">
    <property type="protein sequence ID" value="RFU32919.1"/>
    <property type="molecule type" value="Genomic_DNA"/>
</dbReference>
<feature type="signal peptide" evidence="1">
    <location>
        <begin position="1"/>
        <end position="17"/>
    </location>
</feature>
<evidence type="ECO:0000256" key="1">
    <source>
        <dbReference type="SAM" id="SignalP"/>
    </source>
</evidence>
<comment type="caution">
    <text evidence="2">The sequence shown here is derived from an EMBL/GenBank/DDBJ whole genome shotgun (WGS) entry which is preliminary data.</text>
</comment>